<accession>A0A0A1MK99</accession>
<dbReference type="RefSeq" id="WP_139089124.1">
    <property type="nucleotide sequence ID" value="NZ_CDGG01000001.1"/>
</dbReference>
<evidence type="ECO:0000313" key="2">
    <source>
        <dbReference type="Proteomes" id="UP000040453"/>
    </source>
</evidence>
<name>A0A0A1MK99_9BACI</name>
<reference evidence="1 2" key="1">
    <citation type="submission" date="2014-11" db="EMBL/GenBank/DDBJ databases">
        <authorList>
            <person name="Urmite Genomes Urmite Genomes"/>
        </authorList>
    </citation>
    <scope>NUCLEOTIDE SEQUENCE [LARGE SCALE GENOMIC DNA]</scope>
    <source>
        <strain evidence="1 2">Oc5</strain>
    </source>
</reference>
<sequence>MKIIVTAGNIKETSSITDAETSMKMVVVTGTVTETIITDVVNRTIAIITEIKGSSVFAVTISTN</sequence>
<dbReference type="EMBL" id="CDGG01000001">
    <property type="protein sequence ID" value="CEI83528.1"/>
    <property type="molecule type" value="Genomic_DNA"/>
</dbReference>
<keyword evidence="2" id="KW-1185">Reference proteome</keyword>
<evidence type="ECO:0000313" key="1">
    <source>
        <dbReference type="EMBL" id="CEI83528.1"/>
    </source>
</evidence>
<protein>
    <submittedName>
        <fullName evidence="1">Uncharacterized protein</fullName>
    </submittedName>
</protein>
<dbReference type="Proteomes" id="UP000040453">
    <property type="component" value="Unassembled WGS sequence"/>
</dbReference>
<proteinExistence type="predicted"/>
<gene>
    <name evidence="1" type="ORF">BN997_03445</name>
</gene>
<dbReference type="AlphaFoldDB" id="A0A0A1MK99"/>
<organism evidence="1 2">
    <name type="scientific">Oceanobacillus oncorhynchi</name>
    <dbReference type="NCBI Taxonomy" id="545501"/>
    <lineage>
        <taxon>Bacteria</taxon>
        <taxon>Bacillati</taxon>
        <taxon>Bacillota</taxon>
        <taxon>Bacilli</taxon>
        <taxon>Bacillales</taxon>
        <taxon>Bacillaceae</taxon>
        <taxon>Oceanobacillus</taxon>
    </lineage>
</organism>